<keyword evidence="1" id="KW-0812">Transmembrane</keyword>
<evidence type="ECO:0000256" key="1">
    <source>
        <dbReference type="SAM" id="Phobius"/>
    </source>
</evidence>
<gene>
    <name evidence="2" type="ORF">F7F11_20100</name>
</gene>
<comment type="caution">
    <text evidence="2">The sequence shown here is derived from an EMBL/GenBank/DDBJ whole genome shotgun (WGS) entry which is preliminary data.</text>
</comment>
<evidence type="ECO:0000313" key="3">
    <source>
        <dbReference type="Proteomes" id="UP000327073"/>
    </source>
</evidence>
<dbReference type="RefSeq" id="WP_106905124.1">
    <property type="nucleotide sequence ID" value="NZ_CP027440.1"/>
</dbReference>
<keyword evidence="1" id="KW-1133">Transmembrane helix</keyword>
<dbReference type="Proteomes" id="UP000327073">
    <property type="component" value="Unassembled WGS sequence"/>
</dbReference>
<sequence>MSGIADFFSVVAAVGAVVIIPAAYQPIYQSSKTKNYESLVKVDWGNEGDISTSYPHFIHIQLEKAEGDWTFSGELICTINPEEKFVIQGKLRCLRTIDAVIHRTIGWRAIEIGKAKIKYDRRTNQCRFIPQKVAQKKLETDCERAIFSTSLPLWGNDKSPV</sequence>
<dbReference type="AlphaFoldDB" id="A0A5N3CVC7"/>
<reference evidence="2 3" key="1">
    <citation type="submission" date="2019-03" db="EMBL/GenBank/DDBJ databases">
        <title>Whole Genome Sequencing of Shiga-Toxin Escherichia coli Strains from Nebraska.</title>
        <authorList>
            <person name="Abdalhamid B."/>
            <person name="Mccutchen E.L."/>
            <person name="Bouska A.C."/>
            <person name="Hinrichs S.H."/>
            <person name="Iwen P.C."/>
        </authorList>
    </citation>
    <scope>NUCLEOTIDE SEQUENCE [LARGE SCALE GENOMIC DNA]</scope>
    <source>
        <strain evidence="2 3">STEC_170836</strain>
    </source>
</reference>
<name>A0A5N3CVC7_ECOLX</name>
<protein>
    <submittedName>
        <fullName evidence="2">Uncharacterized protein</fullName>
    </submittedName>
</protein>
<feature type="transmembrane region" description="Helical" evidence="1">
    <location>
        <begin position="7"/>
        <end position="24"/>
    </location>
</feature>
<accession>A0A5N3CVC7</accession>
<dbReference type="EMBL" id="VZEL01000024">
    <property type="protein sequence ID" value="KAB0122591.1"/>
    <property type="molecule type" value="Genomic_DNA"/>
</dbReference>
<keyword evidence="1" id="KW-0472">Membrane</keyword>
<proteinExistence type="predicted"/>
<evidence type="ECO:0000313" key="2">
    <source>
        <dbReference type="EMBL" id="KAB0122591.1"/>
    </source>
</evidence>
<organism evidence="2 3">
    <name type="scientific">Escherichia coli</name>
    <dbReference type="NCBI Taxonomy" id="562"/>
    <lineage>
        <taxon>Bacteria</taxon>
        <taxon>Pseudomonadati</taxon>
        <taxon>Pseudomonadota</taxon>
        <taxon>Gammaproteobacteria</taxon>
        <taxon>Enterobacterales</taxon>
        <taxon>Enterobacteriaceae</taxon>
        <taxon>Escherichia</taxon>
    </lineage>
</organism>